<accession>A0A8H3WBM5</accession>
<name>A0A8H3WBM5_9PEZI</name>
<dbReference type="EMBL" id="WOWK01000048">
    <property type="protein sequence ID" value="KAF0323834.1"/>
    <property type="molecule type" value="Genomic_DNA"/>
</dbReference>
<dbReference type="Proteomes" id="UP000434172">
    <property type="component" value="Unassembled WGS sequence"/>
</dbReference>
<organism evidence="2 3">
    <name type="scientific">Colletotrichum asianum</name>
    <dbReference type="NCBI Taxonomy" id="702518"/>
    <lineage>
        <taxon>Eukaryota</taxon>
        <taxon>Fungi</taxon>
        <taxon>Dikarya</taxon>
        <taxon>Ascomycota</taxon>
        <taxon>Pezizomycotina</taxon>
        <taxon>Sordariomycetes</taxon>
        <taxon>Hypocreomycetidae</taxon>
        <taxon>Glomerellales</taxon>
        <taxon>Glomerellaceae</taxon>
        <taxon>Colletotrichum</taxon>
        <taxon>Colletotrichum gloeosporioides species complex</taxon>
    </lineage>
</organism>
<gene>
    <name evidence="2" type="ORF">GQ607_008806</name>
</gene>
<keyword evidence="3" id="KW-1185">Reference proteome</keyword>
<protein>
    <submittedName>
        <fullName evidence="2">Uncharacterized protein</fullName>
    </submittedName>
</protein>
<evidence type="ECO:0000313" key="3">
    <source>
        <dbReference type="Proteomes" id="UP000434172"/>
    </source>
</evidence>
<evidence type="ECO:0000313" key="2">
    <source>
        <dbReference type="EMBL" id="KAF0323834.1"/>
    </source>
</evidence>
<dbReference type="AlphaFoldDB" id="A0A8H3WBM5"/>
<dbReference type="OrthoDB" id="3932329at2759"/>
<reference evidence="2 3" key="1">
    <citation type="submission" date="2019-12" db="EMBL/GenBank/DDBJ databases">
        <title>A genome sequence resource for the geographically widespread anthracnose pathogen Colletotrichum asianum.</title>
        <authorList>
            <person name="Meng Y."/>
        </authorList>
    </citation>
    <scope>NUCLEOTIDE SEQUENCE [LARGE SCALE GENOMIC DNA]</scope>
    <source>
        <strain evidence="2 3">ICMP 18580</strain>
    </source>
</reference>
<comment type="caution">
    <text evidence="2">The sequence shown here is derived from an EMBL/GenBank/DDBJ whole genome shotgun (WGS) entry which is preliminary data.</text>
</comment>
<feature type="compositionally biased region" description="Basic and acidic residues" evidence="1">
    <location>
        <begin position="405"/>
        <end position="428"/>
    </location>
</feature>
<sequence>MDFEMSPCHICGLSVRGTPCFIDDNDPPLPEDEPLPEYFNELDWFAEARLLCDPDDEFGQILPGLEDEYLDVDDLRSKIQADSHGVRPRCQASDIEVYPAEPEDKHQYTRWELDGSYKWGETSNKVVCFSHRYWAFDNRAYASSTQPWPTLTQVLQTLGSSPLEIDGLTECLLKNLQQCRSKVHFASDHAARLMADLAAMPTEVLDQTCTLMGSDLPRVSSRVLAQKIWKNTLKAGRRGLLPWLWDIDPTLIDAKDAESCPGGSDFEWDWELLVRQLSRGVDYGLRLDRPKRGELLVHQMATTGYHSDLFHVPPGLHNRRRIWQLVEEMFVGDTLPYPGRASRDGSQPPQKECFPLCWSKSGDILPSPVWLPSIEMGGYLRKIGGGIYEYEGQRSPQYWQLGTDSDEKNHEEEDKQEHNKEAENKDGGEDGQALPASLEEIYSKLRPLGYPV</sequence>
<proteinExistence type="predicted"/>
<feature type="region of interest" description="Disordered" evidence="1">
    <location>
        <begin position="399"/>
        <end position="438"/>
    </location>
</feature>
<evidence type="ECO:0000256" key="1">
    <source>
        <dbReference type="SAM" id="MobiDB-lite"/>
    </source>
</evidence>